<comment type="function">
    <text evidence="6">Nucleoside triphosphate pyrophosphatase that hydrolyzes dTTP and UTP. May have a dual role in cell division arrest and in preventing the incorporation of modified nucleotides into cellular nucleic acids.</text>
</comment>
<dbReference type="SUPFAM" id="SSF52972">
    <property type="entry name" value="ITPase-like"/>
    <property type="match status" value="1"/>
</dbReference>
<dbReference type="Proteomes" id="UP000027946">
    <property type="component" value="Unassembled WGS sequence"/>
</dbReference>
<evidence type="ECO:0000256" key="2">
    <source>
        <dbReference type="ARBA" id="ARBA00004496"/>
    </source>
</evidence>
<name>A0A069RBA1_PEPLI</name>
<keyword evidence="5 6" id="KW-0546">Nucleotide metabolism</keyword>
<evidence type="ECO:0000256" key="6">
    <source>
        <dbReference type="HAMAP-Rule" id="MF_00528"/>
    </source>
</evidence>
<dbReference type="InterPro" id="IPR029001">
    <property type="entry name" value="ITPase-like_fam"/>
</dbReference>
<dbReference type="RefSeq" id="WP_038267866.1">
    <property type="nucleotide sequence ID" value="NZ_FSRH01000003.1"/>
</dbReference>
<organism evidence="7 8">
    <name type="scientific">Peptoclostridium litorale DSM 5388</name>
    <dbReference type="NCBI Taxonomy" id="1121324"/>
    <lineage>
        <taxon>Bacteria</taxon>
        <taxon>Bacillati</taxon>
        <taxon>Bacillota</taxon>
        <taxon>Clostridia</taxon>
        <taxon>Peptostreptococcales</taxon>
        <taxon>Peptoclostridiaceae</taxon>
        <taxon>Peptoclostridium</taxon>
    </lineage>
</organism>
<dbReference type="GO" id="GO:0036218">
    <property type="term" value="F:dTTP diphosphatase activity"/>
    <property type="evidence" value="ECO:0007669"/>
    <property type="project" value="RHEA"/>
</dbReference>
<evidence type="ECO:0000256" key="5">
    <source>
        <dbReference type="ARBA" id="ARBA00023080"/>
    </source>
</evidence>
<dbReference type="EMBL" id="JJMM01000026">
    <property type="protein sequence ID" value="KDR94058.1"/>
    <property type="molecule type" value="Genomic_DNA"/>
</dbReference>
<dbReference type="AlphaFoldDB" id="A0A069RBA1"/>
<sequence length="194" mass="21650">MKKIILSSASPRRKELLEQIGVKFDIIVSDIDENIDGDMDPTEIVKKLALMKAENVYDLEGNQDAIVIGADTIVVHEGRVIGKPADEKDAFKILSSLSGNINYVYTGVAVVSSESVINFYEETKVYMKNMTEQDIYEYIKTSEPMDKAGAYGIQGIGAVFVEKIEGDYNNVVGLPLARLYDVMKELDENLIKWN</sequence>
<keyword evidence="8" id="KW-1185">Reference proteome</keyword>
<feature type="site" description="Important for substrate specificity" evidence="6">
    <location>
        <position position="72"/>
    </location>
</feature>
<comment type="caution">
    <text evidence="6">Lacks conserved residue(s) required for the propagation of feature annotation.</text>
</comment>
<evidence type="ECO:0000313" key="8">
    <source>
        <dbReference type="Proteomes" id="UP000027946"/>
    </source>
</evidence>
<comment type="catalytic activity">
    <reaction evidence="6">
        <text>UTP + H2O = UMP + diphosphate + H(+)</text>
        <dbReference type="Rhea" id="RHEA:29395"/>
        <dbReference type="ChEBI" id="CHEBI:15377"/>
        <dbReference type="ChEBI" id="CHEBI:15378"/>
        <dbReference type="ChEBI" id="CHEBI:33019"/>
        <dbReference type="ChEBI" id="CHEBI:46398"/>
        <dbReference type="ChEBI" id="CHEBI:57865"/>
        <dbReference type="EC" id="3.6.1.9"/>
    </reaction>
</comment>
<reference evidence="7 8" key="1">
    <citation type="submission" date="2014-03" db="EMBL/GenBank/DDBJ databases">
        <title>Genome sequence of Clostridium litorale W6, DSM 5388.</title>
        <authorList>
            <person name="Poehlein A."/>
            <person name="Jagirdar A."/>
            <person name="Khonsari B."/>
            <person name="Chibani C.M."/>
            <person name="Gutierrez Gutierrez D.A."/>
            <person name="Davydova E."/>
            <person name="Alghaithi H.S."/>
            <person name="Nair K.P."/>
            <person name="Dhamotharan K."/>
            <person name="Chandran L."/>
            <person name="G W."/>
            <person name="Daniel R."/>
        </authorList>
    </citation>
    <scope>NUCLEOTIDE SEQUENCE [LARGE SCALE GENOMIC DNA]</scope>
    <source>
        <strain evidence="7 8">W6</strain>
    </source>
</reference>
<dbReference type="GO" id="GO:0005737">
    <property type="term" value="C:cytoplasm"/>
    <property type="evidence" value="ECO:0007669"/>
    <property type="project" value="UniProtKB-SubCell"/>
</dbReference>
<keyword evidence="3 6" id="KW-0963">Cytoplasm</keyword>
<comment type="subcellular location">
    <subcellularLocation>
        <location evidence="2 6">Cytoplasm</location>
    </subcellularLocation>
</comment>
<dbReference type="GO" id="GO:0036221">
    <property type="term" value="F:UTP diphosphatase activity"/>
    <property type="evidence" value="ECO:0007669"/>
    <property type="project" value="RHEA"/>
</dbReference>
<dbReference type="PANTHER" id="PTHR43213">
    <property type="entry name" value="BIFUNCTIONAL DTTP/UTP PYROPHOSPHATASE/METHYLTRANSFERASE PROTEIN-RELATED"/>
    <property type="match status" value="1"/>
</dbReference>
<dbReference type="Pfam" id="PF02545">
    <property type="entry name" value="Maf"/>
    <property type="match status" value="1"/>
</dbReference>
<comment type="cofactor">
    <cofactor evidence="1 6">
        <name>a divalent metal cation</name>
        <dbReference type="ChEBI" id="CHEBI:60240"/>
    </cofactor>
</comment>
<comment type="caution">
    <text evidence="7">The sequence shown here is derived from an EMBL/GenBank/DDBJ whole genome shotgun (WGS) entry which is preliminary data.</text>
</comment>
<dbReference type="CDD" id="cd00555">
    <property type="entry name" value="Maf"/>
    <property type="match status" value="1"/>
</dbReference>
<proteinExistence type="inferred from homology"/>
<accession>A0A069RBA1</accession>
<feature type="site" description="Important for substrate specificity" evidence="6">
    <location>
        <position position="154"/>
    </location>
</feature>
<dbReference type="Gene3D" id="3.90.950.10">
    <property type="match status" value="1"/>
</dbReference>
<dbReference type="EC" id="3.6.1.9" evidence="6"/>
<keyword evidence="4 6" id="KW-0378">Hydrolase</keyword>
<evidence type="ECO:0000256" key="3">
    <source>
        <dbReference type="ARBA" id="ARBA00022490"/>
    </source>
</evidence>
<feature type="site" description="Important for substrate specificity" evidence="6">
    <location>
        <position position="12"/>
    </location>
</feature>
<dbReference type="InterPro" id="IPR003697">
    <property type="entry name" value="Maf-like"/>
</dbReference>
<dbReference type="GO" id="GO:0009117">
    <property type="term" value="P:nucleotide metabolic process"/>
    <property type="evidence" value="ECO:0007669"/>
    <property type="project" value="UniProtKB-KW"/>
</dbReference>
<comment type="similarity">
    <text evidence="6">Belongs to the Maf family. YhdE subfamily.</text>
</comment>
<dbReference type="PIRSF" id="PIRSF006305">
    <property type="entry name" value="Maf"/>
    <property type="match status" value="1"/>
</dbReference>
<gene>
    <name evidence="7" type="primary">maf</name>
    <name evidence="7" type="ORF">CLIT_23c03300</name>
</gene>
<comment type="catalytic activity">
    <reaction evidence="6">
        <text>dTTP + H2O = dTMP + diphosphate + H(+)</text>
        <dbReference type="Rhea" id="RHEA:28534"/>
        <dbReference type="ChEBI" id="CHEBI:15377"/>
        <dbReference type="ChEBI" id="CHEBI:15378"/>
        <dbReference type="ChEBI" id="CHEBI:33019"/>
        <dbReference type="ChEBI" id="CHEBI:37568"/>
        <dbReference type="ChEBI" id="CHEBI:63528"/>
        <dbReference type="EC" id="3.6.1.9"/>
    </reaction>
</comment>
<evidence type="ECO:0000313" key="7">
    <source>
        <dbReference type="EMBL" id="KDR94058.1"/>
    </source>
</evidence>
<feature type="active site" description="Proton acceptor" evidence="6">
    <location>
        <position position="71"/>
    </location>
</feature>
<dbReference type="STRING" id="1121324.CLIT_23c03300"/>
<dbReference type="FunFam" id="3.90.950.10:FF:000005">
    <property type="entry name" value="7-methyl-GTP pyrophosphatase"/>
    <property type="match status" value="1"/>
</dbReference>
<dbReference type="NCBIfam" id="TIGR00172">
    <property type="entry name" value="maf"/>
    <property type="match status" value="1"/>
</dbReference>
<evidence type="ECO:0000256" key="1">
    <source>
        <dbReference type="ARBA" id="ARBA00001968"/>
    </source>
</evidence>
<dbReference type="OrthoDB" id="9807767at2"/>
<dbReference type="eggNOG" id="COG0424">
    <property type="taxonomic scope" value="Bacteria"/>
</dbReference>
<protein>
    <recommendedName>
        <fullName evidence="6">dTTP/UTP pyrophosphatase</fullName>
        <shortName evidence="6">dTTPase/UTPase</shortName>
        <ecNumber evidence="6">3.6.1.9</ecNumber>
    </recommendedName>
    <alternativeName>
        <fullName evidence="6">Nucleoside triphosphate pyrophosphatase</fullName>
    </alternativeName>
    <alternativeName>
        <fullName evidence="6">Nucleotide pyrophosphatase</fullName>
        <shortName evidence="6">Nucleotide PPase</shortName>
    </alternativeName>
</protein>
<dbReference type="HAMAP" id="MF_00528">
    <property type="entry name" value="Maf"/>
    <property type="match status" value="1"/>
</dbReference>
<dbReference type="PANTHER" id="PTHR43213:SF5">
    <property type="entry name" value="BIFUNCTIONAL DTTP_UTP PYROPHOSPHATASE_METHYLTRANSFERASE PROTEIN-RELATED"/>
    <property type="match status" value="1"/>
</dbReference>
<evidence type="ECO:0000256" key="4">
    <source>
        <dbReference type="ARBA" id="ARBA00022801"/>
    </source>
</evidence>